<keyword evidence="2" id="KW-0238">DNA-binding</keyword>
<evidence type="ECO:0000313" key="6">
    <source>
        <dbReference type="Proteomes" id="UP000199138"/>
    </source>
</evidence>
<dbReference type="OrthoDB" id="2600165at2"/>
<evidence type="ECO:0000256" key="3">
    <source>
        <dbReference type="ARBA" id="ARBA00023163"/>
    </source>
</evidence>
<gene>
    <name evidence="5" type="ORF">SAMN05216480_11258</name>
</gene>
<dbReference type="SMART" id="SM00342">
    <property type="entry name" value="HTH_ARAC"/>
    <property type="match status" value="1"/>
</dbReference>
<dbReference type="AlphaFoldDB" id="A0A1I7I190"/>
<dbReference type="RefSeq" id="WP_093025852.1">
    <property type="nucleotide sequence ID" value="NZ_FPBK01000012.1"/>
</dbReference>
<dbReference type="GO" id="GO:0003700">
    <property type="term" value="F:DNA-binding transcription factor activity"/>
    <property type="evidence" value="ECO:0007669"/>
    <property type="project" value="InterPro"/>
</dbReference>
<dbReference type="Pfam" id="PF12833">
    <property type="entry name" value="HTH_18"/>
    <property type="match status" value="1"/>
</dbReference>
<name>A0A1I7I190_9FLAO</name>
<dbReference type="InterPro" id="IPR018060">
    <property type="entry name" value="HTH_AraC"/>
</dbReference>
<dbReference type="InterPro" id="IPR009057">
    <property type="entry name" value="Homeodomain-like_sf"/>
</dbReference>
<reference evidence="5 6" key="1">
    <citation type="submission" date="2016-10" db="EMBL/GenBank/DDBJ databases">
        <authorList>
            <person name="de Groot N.N."/>
        </authorList>
    </citation>
    <scope>NUCLEOTIDE SEQUENCE [LARGE SCALE GENOMIC DNA]</scope>
    <source>
        <strain evidence="5 6">CGMCC 1.12333</strain>
    </source>
</reference>
<dbReference type="GO" id="GO:0043565">
    <property type="term" value="F:sequence-specific DNA binding"/>
    <property type="evidence" value="ECO:0007669"/>
    <property type="project" value="InterPro"/>
</dbReference>
<dbReference type="EMBL" id="FPBK01000012">
    <property type="protein sequence ID" value="SFU66723.1"/>
    <property type="molecule type" value="Genomic_DNA"/>
</dbReference>
<dbReference type="Gene3D" id="1.10.10.60">
    <property type="entry name" value="Homeodomain-like"/>
    <property type="match status" value="1"/>
</dbReference>
<dbReference type="STRING" id="1224947.SAMN05216480_11258"/>
<dbReference type="PANTHER" id="PTHR43280">
    <property type="entry name" value="ARAC-FAMILY TRANSCRIPTIONAL REGULATOR"/>
    <property type="match status" value="1"/>
</dbReference>
<evidence type="ECO:0000256" key="1">
    <source>
        <dbReference type="ARBA" id="ARBA00023015"/>
    </source>
</evidence>
<proteinExistence type="predicted"/>
<protein>
    <submittedName>
        <fullName evidence="5">Helix-turn-helix domain-containing protein</fullName>
    </submittedName>
</protein>
<evidence type="ECO:0000259" key="4">
    <source>
        <dbReference type="PROSITE" id="PS01124"/>
    </source>
</evidence>
<dbReference type="PROSITE" id="PS01124">
    <property type="entry name" value="HTH_ARAC_FAMILY_2"/>
    <property type="match status" value="1"/>
</dbReference>
<organism evidence="5 6">
    <name type="scientific">Pustulibacterium marinum</name>
    <dbReference type="NCBI Taxonomy" id="1224947"/>
    <lineage>
        <taxon>Bacteria</taxon>
        <taxon>Pseudomonadati</taxon>
        <taxon>Bacteroidota</taxon>
        <taxon>Flavobacteriia</taxon>
        <taxon>Flavobacteriales</taxon>
        <taxon>Flavobacteriaceae</taxon>
        <taxon>Pustulibacterium</taxon>
    </lineage>
</organism>
<evidence type="ECO:0000256" key="2">
    <source>
        <dbReference type="ARBA" id="ARBA00023125"/>
    </source>
</evidence>
<evidence type="ECO:0000313" key="5">
    <source>
        <dbReference type="EMBL" id="SFU66723.1"/>
    </source>
</evidence>
<dbReference type="Proteomes" id="UP000199138">
    <property type="component" value="Unassembled WGS sequence"/>
</dbReference>
<accession>A0A1I7I190</accession>
<keyword evidence="3" id="KW-0804">Transcription</keyword>
<keyword evidence="6" id="KW-1185">Reference proteome</keyword>
<feature type="domain" description="HTH araC/xylS-type" evidence="4">
    <location>
        <begin position="196"/>
        <end position="301"/>
    </location>
</feature>
<sequence>MKQIHSLAQFHALLSLPKPLHPLVSVVRVSELHLTNTAVWTQFATDFYTISLKDNIQSKVKYGLQYYDFDTGTMTFIAPNQVQTVEPNEANASNEIQGTGYVLMFHPDFLATHPLAADIHNYGFFAYAVNEALHLSEKEKKDVVAIFEKIATEYQHIDKHTQAIILSHLDLLLHYSNRFYERQFITRTKVNHDLVANMEQLLHSYFDTEAPLLSGLPTVGYLAEQLHVSPRYLSDMLRSVTGQNTQYHIHEYVLAKAKEKLVTTNQSVGEIAFALGFEHSQSFNKLFKSKINQTPLAYRQSFRR</sequence>
<dbReference type="PANTHER" id="PTHR43280:SF32">
    <property type="entry name" value="TRANSCRIPTIONAL REGULATORY PROTEIN"/>
    <property type="match status" value="1"/>
</dbReference>
<keyword evidence="1" id="KW-0805">Transcription regulation</keyword>
<dbReference type="SUPFAM" id="SSF46689">
    <property type="entry name" value="Homeodomain-like"/>
    <property type="match status" value="1"/>
</dbReference>